<gene>
    <name evidence="2" type="ORF">H4317_07505</name>
</gene>
<keyword evidence="3" id="KW-1185">Reference proteome</keyword>
<dbReference type="EMBL" id="CP060202">
    <property type="protein sequence ID" value="QNH63632.1"/>
    <property type="molecule type" value="Genomic_DNA"/>
</dbReference>
<accession>A0A7G7WB89</accession>
<keyword evidence="1" id="KW-0732">Signal</keyword>
<reference evidence="2 3" key="1">
    <citation type="submission" date="2020-08" db="EMBL/GenBank/DDBJ databases">
        <title>Hymenobacter sp. S2-20-2 genome sequencing.</title>
        <authorList>
            <person name="Jin L."/>
        </authorList>
    </citation>
    <scope>NUCLEOTIDE SEQUENCE [LARGE SCALE GENOMIC DNA]</scope>
    <source>
        <strain evidence="2 3">S2-20-2</strain>
    </source>
</reference>
<evidence type="ECO:0000256" key="1">
    <source>
        <dbReference type="SAM" id="SignalP"/>
    </source>
</evidence>
<dbReference type="AlphaFoldDB" id="A0A7G7WB89"/>
<feature type="signal peptide" evidence="1">
    <location>
        <begin position="1"/>
        <end position="19"/>
    </location>
</feature>
<feature type="chain" id="PRO_5028855833" description="LemA family protein" evidence="1">
    <location>
        <begin position="20"/>
        <end position="194"/>
    </location>
</feature>
<dbReference type="KEGG" id="hsk:H4317_07505"/>
<dbReference type="PROSITE" id="PS51257">
    <property type="entry name" value="PROKAR_LIPOPROTEIN"/>
    <property type="match status" value="1"/>
</dbReference>
<dbReference type="Proteomes" id="UP000515489">
    <property type="component" value="Chromosome"/>
</dbReference>
<name>A0A7G7WB89_9BACT</name>
<evidence type="ECO:0008006" key="4">
    <source>
        <dbReference type="Google" id="ProtNLM"/>
    </source>
</evidence>
<organism evidence="2 3">
    <name type="scientific">Hymenobacter sediminicola</name>
    <dbReference type="NCBI Taxonomy" id="2761579"/>
    <lineage>
        <taxon>Bacteria</taxon>
        <taxon>Pseudomonadati</taxon>
        <taxon>Bacteroidota</taxon>
        <taxon>Cytophagia</taxon>
        <taxon>Cytophagales</taxon>
        <taxon>Hymenobacteraceae</taxon>
        <taxon>Hymenobacter</taxon>
    </lineage>
</organism>
<protein>
    <recommendedName>
        <fullName evidence="4">LemA family protein</fullName>
    </recommendedName>
</protein>
<sequence length="194" mass="21660">MKHTLWLALLLAAVLTACNRTPKPLDPASATAARAQLDVLRDSVDTRWTQMMASDDAKIVATAQILSELERNPTANKEQLQQLSRANSRLKARRYQQLTMQSTQIDQYDMAQDSLLTSLRGILTATGPSSPSTTVQNTFDTIGQYDGQVVGYRVQYDRAAKQFNNYLQLHQSELQSLGGKYSQLAPLPLFELQE</sequence>
<dbReference type="RefSeq" id="WP_185889508.1">
    <property type="nucleotide sequence ID" value="NZ_CP060202.1"/>
</dbReference>
<evidence type="ECO:0000313" key="2">
    <source>
        <dbReference type="EMBL" id="QNH63632.1"/>
    </source>
</evidence>
<evidence type="ECO:0000313" key="3">
    <source>
        <dbReference type="Proteomes" id="UP000515489"/>
    </source>
</evidence>
<proteinExistence type="predicted"/>